<proteinExistence type="predicted"/>
<sequence length="124" mass="13716">MVIDKQVFHLGHDGELPVIQNLGQVGAAFPVGPLISLKYLKQVSPGLHKIHVSSKIKKLATETYSAFLNIKFVNSLIPYSDSKIIILMNLNKMIFFGCIPEGYAGRVRTGKRGTANVLLWPIKI</sequence>
<evidence type="ECO:0000313" key="1">
    <source>
        <dbReference type="Ensembl" id="ENSDCDP00010039053.1"/>
    </source>
</evidence>
<evidence type="ECO:0000313" key="2">
    <source>
        <dbReference type="Proteomes" id="UP000694580"/>
    </source>
</evidence>
<reference evidence="1" key="2">
    <citation type="submission" date="2025-08" db="UniProtKB">
        <authorList>
            <consortium name="Ensembl"/>
        </authorList>
    </citation>
    <scope>IDENTIFICATION</scope>
</reference>
<reference evidence="1 2" key="1">
    <citation type="submission" date="2020-06" db="EMBL/GenBank/DDBJ databases">
        <authorList>
            <consortium name="Wellcome Sanger Institute Data Sharing"/>
        </authorList>
    </citation>
    <scope>NUCLEOTIDE SEQUENCE [LARGE SCALE GENOMIC DNA]</scope>
</reference>
<protein>
    <submittedName>
        <fullName evidence="1">Uncharacterized protein</fullName>
    </submittedName>
</protein>
<reference evidence="1" key="3">
    <citation type="submission" date="2025-09" db="UniProtKB">
        <authorList>
            <consortium name="Ensembl"/>
        </authorList>
    </citation>
    <scope>IDENTIFICATION</scope>
</reference>
<name>A0AAY4D0Y9_9TELE</name>
<keyword evidence="2" id="KW-1185">Reference proteome</keyword>
<organism evidence="1 2">
    <name type="scientific">Denticeps clupeoides</name>
    <name type="common">denticle herring</name>
    <dbReference type="NCBI Taxonomy" id="299321"/>
    <lineage>
        <taxon>Eukaryota</taxon>
        <taxon>Metazoa</taxon>
        <taxon>Chordata</taxon>
        <taxon>Craniata</taxon>
        <taxon>Vertebrata</taxon>
        <taxon>Euteleostomi</taxon>
        <taxon>Actinopterygii</taxon>
        <taxon>Neopterygii</taxon>
        <taxon>Teleostei</taxon>
        <taxon>Clupei</taxon>
        <taxon>Clupeiformes</taxon>
        <taxon>Denticipitoidei</taxon>
        <taxon>Denticipitidae</taxon>
        <taxon>Denticeps</taxon>
    </lineage>
</organism>
<dbReference type="AlphaFoldDB" id="A0AAY4D0Y9"/>
<dbReference type="Proteomes" id="UP000694580">
    <property type="component" value="Chromosome 7"/>
</dbReference>
<accession>A0AAY4D0Y9</accession>
<dbReference type="GeneTree" id="ENSGT01150000290719"/>
<dbReference type="Ensembl" id="ENSDCDT00010048780.1">
    <property type="protein sequence ID" value="ENSDCDP00010039053.1"/>
    <property type="gene ID" value="ENSDCDG00010025197.1"/>
</dbReference>